<reference evidence="6" key="2">
    <citation type="journal article" date="2007" name="Science">
        <title>Draft genome sequence of the sexually transmitted pathogen Trichomonas vaginalis.</title>
        <authorList>
            <person name="Carlton J.M."/>
            <person name="Hirt R.P."/>
            <person name="Silva J.C."/>
            <person name="Delcher A.L."/>
            <person name="Schatz M."/>
            <person name="Zhao Q."/>
            <person name="Wortman J.R."/>
            <person name="Bidwell S.L."/>
            <person name="Alsmark U.C.M."/>
            <person name="Besteiro S."/>
            <person name="Sicheritz-Ponten T."/>
            <person name="Noel C.J."/>
            <person name="Dacks J.B."/>
            <person name="Foster P.G."/>
            <person name="Simillion C."/>
            <person name="Van de Peer Y."/>
            <person name="Miranda-Saavedra D."/>
            <person name="Barton G.J."/>
            <person name="Westrop G.D."/>
            <person name="Mueller S."/>
            <person name="Dessi D."/>
            <person name="Fiori P.L."/>
            <person name="Ren Q."/>
            <person name="Paulsen I."/>
            <person name="Zhang H."/>
            <person name="Bastida-Corcuera F.D."/>
            <person name="Simoes-Barbosa A."/>
            <person name="Brown M.T."/>
            <person name="Hayes R.D."/>
            <person name="Mukherjee M."/>
            <person name="Okumura C.Y."/>
            <person name="Schneider R."/>
            <person name="Smith A.J."/>
            <person name="Vanacova S."/>
            <person name="Villalvazo M."/>
            <person name="Haas B.J."/>
            <person name="Pertea M."/>
            <person name="Feldblyum T.V."/>
            <person name="Utterback T.R."/>
            <person name="Shu C.L."/>
            <person name="Osoegawa K."/>
            <person name="de Jong P.J."/>
            <person name="Hrdy I."/>
            <person name="Horvathova L."/>
            <person name="Zubacova Z."/>
            <person name="Dolezal P."/>
            <person name="Malik S.B."/>
            <person name="Logsdon J.M. Jr."/>
            <person name="Henze K."/>
            <person name="Gupta A."/>
            <person name="Wang C.C."/>
            <person name="Dunne R.L."/>
            <person name="Upcroft J.A."/>
            <person name="Upcroft P."/>
            <person name="White O."/>
            <person name="Salzberg S.L."/>
            <person name="Tang P."/>
            <person name="Chiu C.-H."/>
            <person name="Lee Y.-S."/>
            <person name="Embley T.M."/>
            <person name="Coombs G.H."/>
            <person name="Mottram J.C."/>
            <person name="Tachezy J."/>
            <person name="Fraser-Liggett C.M."/>
            <person name="Johnson P.J."/>
        </authorList>
    </citation>
    <scope>NUCLEOTIDE SEQUENCE [LARGE SCALE GENOMIC DNA]</scope>
    <source>
        <strain evidence="6">G3</strain>
    </source>
</reference>
<proteinExistence type="inferred from homology"/>
<dbReference type="SUPFAM" id="SSF52540">
    <property type="entry name" value="P-loop containing nucleoside triphosphate hydrolases"/>
    <property type="match status" value="1"/>
</dbReference>
<feature type="binding site" evidence="4">
    <location>
        <position position="33"/>
    </location>
    <ligand>
        <name>Mg(2+)</name>
        <dbReference type="ChEBI" id="CHEBI:18420"/>
    </ligand>
</feature>
<accession>A2DLM1</accession>
<feature type="binding site" evidence="3">
    <location>
        <begin position="129"/>
        <end position="132"/>
    </location>
    <ligand>
        <name>GTP</name>
        <dbReference type="ChEBI" id="CHEBI:37565"/>
    </ligand>
</feature>
<evidence type="ECO:0000256" key="2">
    <source>
        <dbReference type="ARBA" id="ARBA00023134"/>
    </source>
</evidence>
<dbReference type="OrthoDB" id="2011769at2759"/>
<sequence>MNIFVRFWRWLLSLFWSKSISMTIVGLPSAGKTTLVRAFANQDTEEPVVPTIGAQNSTMKIGKINVNVHDMSGNKNSRALWEEYCQRADVILYVIDSSDQEAVLASENQLSELFQNFSLSRKPYLIIANKQDIPGALNSEDIMSRLKLDYVSDRTVKLFCISAKKKTNIDQIIEWINNEF</sequence>
<dbReference type="EMBL" id="DS113216">
    <property type="protein sequence ID" value="EAY18654.1"/>
    <property type="molecule type" value="Genomic_DNA"/>
</dbReference>
<organism evidence="6 7">
    <name type="scientific">Trichomonas vaginalis (strain ATCC PRA-98 / G3)</name>
    <dbReference type="NCBI Taxonomy" id="412133"/>
    <lineage>
        <taxon>Eukaryota</taxon>
        <taxon>Metamonada</taxon>
        <taxon>Parabasalia</taxon>
        <taxon>Trichomonadida</taxon>
        <taxon>Trichomonadidae</taxon>
        <taxon>Trichomonas</taxon>
    </lineage>
</organism>
<evidence type="ECO:0000313" key="6">
    <source>
        <dbReference type="EMBL" id="EAY18654.1"/>
    </source>
</evidence>
<dbReference type="SMR" id="A2DLM1"/>
<dbReference type="AlphaFoldDB" id="A2DLM1"/>
<dbReference type="Proteomes" id="UP000001542">
    <property type="component" value="Unassembled WGS sequence"/>
</dbReference>
<dbReference type="GO" id="GO:0003924">
    <property type="term" value="F:GTPase activity"/>
    <property type="evidence" value="ECO:0007669"/>
    <property type="project" value="InterPro"/>
</dbReference>
<dbReference type="PROSITE" id="PS51417">
    <property type="entry name" value="ARF"/>
    <property type="match status" value="1"/>
</dbReference>
<dbReference type="Pfam" id="PF00025">
    <property type="entry name" value="Arf"/>
    <property type="match status" value="1"/>
</dbReference>
<dbReference type="InterPro" id="IPR006689">
    <property type="entry name" value="Small_GTPase_ARF/SAR"/>
</dbReference>
<keyword evidence="7" id="KW-1185">Reference proteome</keyword>
<dbReference type="STRING" id="5722.A2DLM1"/>
<dbReference type="VEuPathDB" id="TrichDB:TVAGG3_0580470"/>
<dbReference type="RefSeq" id="XP_001579640.1">
    <property type="nucleotide sequence ID" value="XM_001579590.1"/>
</dbReference>
<dbReference type="eggNOG" id="KOG0075">
    <property type="taxonomic scope" value="Eukaryota"/>
</dbReference>
<dbReference type="VEuPathDB" id="TrichDB:TVAG_062590"/>
<keyword evidence="4" id="KW-0460">Magnesium</keyword>
<evidence type="ECO:0000256" key="3">
    <source>
        <dbReference type="PIRSR" id="PIRSR606689-1"/>
    </source>
</evidence>
<dbReference type="InterPro" id="IPR027417">
    <property type="entry name" value="P-loop_NTPase"/>
</dbReference>
<dbReference type="SMART" id="SM00178">
    <property type="entry name" value="SAR"/>
    <property type="match status" value="1"/>
</dbReference>
<dbReference type="OMA" id="LIDQMCL"/>
<dbReference type="PANTHER" id="PTHR45732:SF7">
    <property type="entry name" value="ADP-RIBOSYLATION FACTOR-LIKE PROTEIN 8"/>
    <property type="match status" value="1"/>
</dbReference>
<dbReference type="Gene3D" id="3.40.50.300">
    <property type="entry name" value="P-loop containing nucleotide triphosphate hydrolases"/>
    <property type="match status" value="1"/>
</dbReference>
<dbReference type="InParanoid" id="A2DLM1"/>
<protein>
    <submittedName>
        <fullName evidence="6">Small GTP-binding protein, putative</fullName>
    </submittedName>
</protein>
<dbReference type="InterPro" id="IPR005225">
    <property type="entry name" value="Small_GTP-bd"/>
</dbReference>
<name>A2DLM1_TRIV3</name>
<feature type="binding site" evidence="3">
    <location>
        <begin position="26"/>
        <end position="33"/>
    </location>
    <ligand>
        <name>GTP</name>
        <dbReference type="ChEBI" id="CHEBI:37565"/>
    </ligand>
</feature>
<feature type="binding site" evidence="4">
    <location>
        <position position="51"/>
    </location>
    <ligand>
        <name>Mg(2+)</name>
        <dbReference type="ChEBI" id="CHEBI:18420"/>
    </ligand>
</feature>
<evidence type="ECO:0000256" key="4">
    <source>
        <dbReference type="PIRSR" id="PIRSR606689-2"/>
    </source>
</evidence>
<dbReference type="PANTHER" id="PTHR45732">
    <property type="entry name" value="ADP-RIBOSYLATION FACTOR-LIKE PROTEIN 8"/>
    <property type="match status" value="1"/>
</dbReference>
<evidence type="ECO:0000313" key="7">
    <source>
        <dbReference type="Proteomes" id="UP000001542"/>
    </source>
</evidence>
<feature type="binding site" evidence="3">
    <location>
        <position position="73"/>
    </location>
    <ligand>
        <name>GTP</name>
        <dbReference type="ChEBI" id="CHEBI:37565"/>
    </ligand>
</feature>
<comment type="similarity">
    <text evidence="5">Belongs to the small GTPase superfamily. Arf family.</text>
</comment>
<reference evidence="6" key="1">
    <citation type="submission" date="2006-10" db="EMBL/GenBank/DDBJ databases">
        <authorList>
            <person name="Amadeo P."/>
            <person name="Zhao Q."/>
            <person name="Wortman J."/>
            <person name="Fraser-Liggett C."/>
            <person name="Carlton J."/>
        </authorList>
    </citation>
    <scope>NUCLEOTIDE SEQUENCE</scope>
    <source>
        <strain evidence="6">G3</strain>
    </source>
</reference>
<keyword evidence="2 3" id="KW-0342">GTP-binding</keyword>
<evidence type="ECO:0000256" key="1">
    <source>
        <dbReference type="ARBA" id="ARBA00022741"/>
    </source>
</evidence>
<dbReference type="SMART" id="SM00177">
    <property type="entry name" value="ARF"/>
    <property type="match status" value="1"/>
</dbReference>
<dbReference type="PRINTS" id="PR00328">
    <property type="entry name" value="SAR1GTPBP"/>
</dbReference>
<dbReference type="FunFam" id="3.40.50.300:FF:001120">
    <property type="entry name" value="ADP-ribosylation factor family"/>
    <property type="match status" value="1"/>
</dbReference>
<dbReference type="GO" id="GO:0005525">
    <property type="term" value="F:GTP binding"/>
    <property type="evidence" value="ECO:0007669"/>
    <property type="project" value="UniProtKB-KW"/>
</dbReference>
<dbReference type="KEGG" id="tva:5464168"/>
<gene>
    <name evidence="6" type="ORF">TVAG_062590</name>
</gene>
<evidence type="ECO:0000256" key="5">
    <source>
        <dbReference type="RuleBase" id="RU003925"/>
    </source>
</evidence>
<dbReference type="GO" id="GO:0046872">
    <property type="term" value="F:metal ion binding"/>
    <property type="evidence" value="ECO:0007669"/>
    <property type="project" value="UniProtKB-KW"/>
</dbReference>
<keyword evidence="4" id="KW-0479">Metal-binding</keyword>
<dbReference type="PROSITE" id="PS51419">
    <property type="entry name" value="RAB"/>
    <property type="match status" value="1"/>
</dbReference>
<dbReference type="NCBIfam" id="TIGR00231">
    <property type="entry name" value="small_GTP"/>
    <property type="match status" value="1"/>
</dbReference>
<keyword evidence="1 3" id="KW-0547">Nucleotide-binding</keyword>